<protein>
    <submittedName>
        <fullName evidence="2">Rhodanese-related sulfurtransferase</fullName>
    </submittedName>
</protein>
<evidence type="ECO:0000259" key="1">
    <source>
        <dbReference type="PROSITE" id="PS50206"/>
    </source>
</evidence>
<dbReference type="PROSITE" id="PS50206">
    <property type="entry name" value="RHODANESE_3"/>
    <property type="match status" value="1"/>
</dbReference>
<feature type="domain" description="Rhodanese" evidence="1">
    <location>
        <begin position="45"/>
        <end position="135"/>
    </location>
</feature>
<keyword evidence="3" id="KW-1185">Reference proteome</keyword>
<reference evidence="2 3" key="1">
    <citation type="submission" date="2021-03" db="EMBL/GenBank/DDBJ databases">
        <title>Genomic Encyclopedia of Type Strains, Phase IV (KMG-IV): sequencing the most valuable type-strain genomes for metagenomic binning, comparative biology and taxonomic classification.</title>
        <authorList>
            <person name="Goeker M."/>
        </authorList>
    </citation>
    <scope>NUCLEOTIDE SEQUENCE [LARGE SCALE GENOMIC DNA]</scope>
    <source>
        <strain evidence="2 3">DSM 26806</strain>
    </source>
</reference>
<proteinExistence type="predicted"/>
<organism evidence="2 3">
    <name type="scientific">Paenibacillus shirakamiensis</name>
    <dbReference type="NCBI Taxonomy" id="1265935"/>
    <lineage>
        <taxon>Bacteria</taxon>
        <taxon>Bacillati</taxon>
        <taxon>Bacillota</taxon>
        <taxon>Bacilli</taxon>
        <taxon>Bacillales</taxon>
        <taxon>Paenibacillaceae</taxon>
        <taxon>Paenibacillus</taxon>
    </lineage>
</organism>
<evidence type="ECO:0000313" key="3">
    <source>
        <dbReference type="Proteomes" id="UP001519288"/>
    </source>
</evidence>
<comment type="caution">
    <text evidence="2">The sequence shown here is derived from an EMBL/GenBank/DDBJ whole genome shotgun (WGS) entry which is preliminary data.</text>
</comment>
<dbReference type="Pfam" id="PF00581">
    <property type="entry name" value="Rhodanese"/>
    <property type="match status" value="1"/>
</dbReference>
<dbReference type="PANTHER" id="PTHR43031">
    <property type="entry name" value="FAD-DEPENDENT OXIDOREDUCTASE"/>
    <property type="match status" value="1"/>
</dbReference>
<sequence length="152" mass="16839">MSSTPIFPLTLETPAASPEEAHRYFSSRLSYETDASDVNYDMAQGFHDFILLDVRSASAYDELHAQGAQSLPYRSINKESTASFSKEKLIIVYCWGPDCNAAVKAGVRLTTLGFQVKEILGGIEYWTREGAPVEGTRTKLRLTSRPTATHSE</sequence>
<accession>A0ABS4JGA2</accession>
<dbReference type="Proteomes" id="UP001519288">
    <property type="component" value="Unassembled WGS sequence"/>
</dbReference>
<name>A0ABS4JGA2_9BACL</name>
<dbReference type="SUPFAM" id="SSF52821">
    <property type="entry name" value="Rhodanese/Cell cycle control phosphatase"/>
    <property type="match status" value="1"/>
</dbReference>
<dbReference type="PANTHER" id="PTHR43031:SF1">
    <property type="entry name" value="PYRIDINE NUCLEOTIDE-DISULPHIDE OXIDOREDUCTASE"/>
    <property type="match status" value="1"/>
</dbReference>
<dbReference type="InterPro" id="IPR036873">
    <property type="entry name" value="Rhodanese-like_dom_sf"/>
</dbReference>
<dbReference type="InterPro" id="IPR001763">
    <property type="entry name" value="Rhodanese-like_dom"/>
</dbReference>
<dbReference type="InterPro" id="IPR050229">
    <property type="entry name" value="GlpE_sulfurtransferase"/>
</dbReference>
<dbReference type="Gene3D" id="3.40.250.10">
    <property type="entry name" value="Rhodanese-like domain"/>
    <property type="match status" value="1"/>
</dbReference>
<evidence type="ECO:0000313" key="2">
    <source>
        <dbReference type="EMBL" id="MBP2000743.1"/>
    </source>
</evidence>
<dbReference type="RefSeq" id="WP_209861183.1">
    <property type="nucleotide sequence ID" value="NZ_JAGGLD010000002.1"/>
</dbReference>
<dbReference type="SMART" id="SM00450">
    <property type="entry name" value="RHOD"/>
    <property type="match status" value="1"/>
</dbReference>
<dbReference type="EMBL" id="JAGGLD010000002">
    <property type="protein sequence ID" value="MBP2000743.1"/>
    <property type="molecule type" value="Genomic_DNA"/>
</dbReference>
<gene>
    <name evidence="2" type="ORF">J2Z69_001774</name>
</gene>